<dbReference type="HOGENOM" id="CLU_1981108_0_0_1"/>
<reference evidence="2" key="1">
    <citation type="submission" date="2013-02" db="EMBL/GenBank/DDBJ databases">
        <authorList>
            <consortium name="The Broad Institute Genome Sequencing Platform"/>
            <person name="Cuomo C."/>
            <person name="Becnel J."/>
            <person name="Sanscrainte N."/>
            <person name="Walker B."/>
            <person name="Young S.K."/>
            <person name="Zeng Q."/>
            <person name="Gargeya S."/>
            <person name="Fitzgerald M."/>
            <person name="Haas B."/>
            <person name="Abouelleil A."/>
            <person name="Alvarado L."/>
            <person name="Arachchi H.M."/>
            <person name="Berlin A.M."/>
            <person name="Chapman S.B."/>
            <person name="Dewar J."/>
            <person name="Goldberg J."/>
            <person name="Griggs A."/>
            <person name="Gujja S."/>
            <person name="Hansen M."/>
            <person name="Howarth C."/>
            <person name="Imamovic A."/>
            <person name="Larimer J."/>
            <person name="McCowan C."/>
            <person name="Murphy C."/>
            <person name="Neiman D."/>
            <person name="Pearson M."/>
            <person name="Priest M."/>
            <person name="Roberts A."/>
            <person name="Saif S."/>
            <person name="Shea T."/>
            <person name="Sisk P."/>
            <person name="Sykes S."/>
            <person name="Wortman J."/>
            <person name="Nusbaum C."/>
            <person name="Birren B."/>
        </authorList>
    </citation>
    <scope>NUCLEOTIDE SEQUENCE [LARGE SCALE GENOMIC DNA]</scope>
    <source>
        <strain evidence="2">PRA339</strain>
    </source>
</reference>
<dbReference type="OrthoDB" id="2191898at2759"/>
<keyword evidence="2" id="KW-1185">Reference proteome</keyword>
<dbReference type="GO" id="GO:0006888">
    <property type="term" value="P:endoplasmic reticulum to Golgi vesicle-mediated transport"/>
    <property type="evidence" value="ECO:0007669"/>
    <property type="project" value="InterPro"/>
</dbReference>
<name>A0A059EWZ3_9MICR</name>
<dbReference type="VEuPathDB" id="MicrosporidiaDB:H312_03181"/>
<dbReference type="EMBL" id="KK365278">
    <property type="protein sequence ID" value="KCZ79430.1"/>
    <property type="molecule type" value="Genomic_DNA"/>
</dbReference>
<proteinExistence type="predicted"/>
<dbReference type="Pfam" id="PF04628">
    <property type="entry name" value="Sedlin_N"/>
    <property type="match status" value="1"/>
</dbReference>
<dbReference type="Proteomes" id="UP000030655">
    <property type="component" value="Unassembled WGS sequence"/>
</dbReference>
<evidence type="ECO:0000313" key="1">
    <source>
        <dbReference type="EMBL" id="KCZ79430.1"/>
    </source>
</evidence>
<gene>
    <name evidence="1" type="ORF">H312_03181</name>
</gene>
<dbReference type="InterPro" id="IPR011012">
    <property type="entry name" value="Longin-like_dom_sf"/>
</dbReference>
<dbReference type="GO" id="GO:0005737">
    <property type="term" value="C:cytoplasm"/>
    <property type="evidence" value="ECO:0007669"/>
    <property type="project" value="GOC"/>
</dbReference>
<evidence type="ECO:0000313" key="2">
    <source>
        <dbReference type="Proteomes" id="UP000030655"/>
    </source>
</evidence>
<dbReference type="AlphaFoldDB" id="A0A059EWZ3"/>
<organism evidence="1 2">
    <name type="scientific">Anncaliia algerae PRA339</name>
    <dbReference type="NCBI Taxonomy" id="1288291"/>
    <lineage>
        <taxon>Eukaryota</taxon>
        <taxon>Fungi</taxon>
        <taxon>Fungi incertae sedis</taxon>
        <taxon>Microsporidia</taxon>
        <taxon>Tubulinosematoidea</taxon>
        <taxon>Tubulinosematidae</taxon>
        <taxon>Anncaliia</taxon>
    </lineage>
</organism>
<dbReference type="Gene3D" id="3.30.450.70">
    <property type="match status" value="1"/>
</dbReference>
<accession>A0A059EWZ3</accession>
<reference evidence="1 2" key="2">
    <citation type="submission" date="2014-03" db="EMBL/GenBank/DDBJ databases">
        <title>The Genome Sequence of Anncaliia algerae insect isolate PRA339.</title>
        <authorList>
            <consortium name="The Broad Institute Genome Sequencing Platform"/>
            <consortium name="The Broad Institute Genome Sequencing Center for Infectious Disease"/>
            <person name="Cuomo C."/>
            <person name="Becnel J."/>
            <person name="Sanscrainte N."/>
            <person name="Walker B."/>
            <person name="Young S.K."/>
            <person name="Zeng Q."/>
            <person name="Gargeya S."/>
            <person name="Fitzgerald M."/>
            <person name="Haas B."/>
            <person name="Abouelleil A."/>
            <person name="Alvarado L."/>
            <person name="Arachchi H.M."/>
            <person name="Berlin A.M."/>
            <person name="Chapman S.B."/>
            <person name="Dewar J."/>
            <person name="Goldberg J."/>
            <person name="Griggs A."/>
            <person name="Gujja S."/>
            <person name="Hansen M."/>
            <person name="Howarth C."/>
            <person name="Imamovic A."/>
            <person name="Larimer J."/>
            <person name="McCowan C."/>
            <person name="Murphy C."/>
            <person name="Neiman D."/>
            <person name="Pearson M."/>
            <person name="Priest M."/>
            <person name="Roberts A."/>
            <person name="Saif S."/>
            <person name="Shea T."/>
            <person name="Sisk P."/>
            <person name="Sykes S."/>
            <person name="Wortman J."/>
            <person name="Nusbaum C."/>
            <person name="Birren B."/>
        </authorList>
    </citation>
    <scope>NUCLEOTIDE SEQUENCE [LARGE SCALE GENOMIC DNA]</scope>
    <source>
        <strain evidence="1 2">PRA339</strain>
    </source>
</reference>
<dbReference type="SUPFAM" id="SSF64356">
    <property type="entry name" value="SNARE-like"/>
    <property type="match status" value="1"/>
</dbReference>
<protein>
    <recommendedName>
        <fullName evidence="3">Trafficking protein particle complex subunit</fullName>
    </recommendedName>
</protein>
<evidence type="ECO:0008006" key="3">
    <source>
        <dbReference type="Google" id="ProtNLM"/>
    </source>
</evidence>
<sequence length="126" mass="15208">MSELFLILDRNNKILNSYEKDLEDDIKYCKLYSLAYSSLDVIDVLNIKSNDSFFYCIIKYKYVVSLYIMRSGRKILLITHNRSKENIRKISESIYLFYKTYYLNNFEKIVESKEFDKKMQEILSTE</sequence>
<dbReference type="InterPro" id="IPR006722">
    <property type="entry name" value="Sedlin"/>
</dbReference>